<feature type="compositionally biased region" description="Low complexity" evidence="1">
    <location>
        <begin position="154"/>
        <end position="169"/>
    </location>
</feature>
<organism evidence="2 3">
    <name type="scientific">Mycena pura</name>
    <dbReference type="NCBI Taxonomy" id="153505"/>
    <lineage>
        <taxon>Eukaryota</taxon>
        <taxon>Fungi</taxon>
        <taxon>Dikarya</taxon>
        <taxon>Basidiomycota</taxon>
        <taxon>Agaricomycotina</taxon>
        <taxon>Agaricomycetes</taxon>
        <taxon>Agaricomycetidae</taxon>
        <taxon>Agaricales</taxon>
        <taxon>Marasmiineae</taxon>
        <taxon>Mycenaceae</taxon>
        <taxon>Mycena</taxon>
    </lineage>
</organism>
<reference evidence="2" key="1">
    <citation type="submission" date="2023-03" db="EMBL/GenBank/DDBJ databases">
        <title>Massive genome expansion in bonnet fungi (Mycena s.s.) driven by repeated elements and novel gene families across ecological guilds.</title>
        <authorList>
            <consortium name="Lawrence Berkeley National Laboratory"/>
            <person name="Harder C.B."/>
            <person name="Miyauchi S."/>
            <person name="Viragh M."/>
            <person name="Kuo A."/>
            <person name="Thoen E."/>
            <person name="Andreopoulos B."/>
            <person name="Lu D."/>
            <person name="Skrede I."/>
            <person name="Drula E."/>
            <person name="Henrissat B."/>
            <person name="Morin E."/>
            <person name="Kohler A."/>
            <person name="Barry K."/>
            <person name="LaButti K."/>
            <person name="Morin E."/>
            <person name="Salamov A."/>
            <person name="Lipzen A."/>
            <person name="Mereny Z."/>
            <person name="Hegedus B."/>
            <person name="Baldrian P."/>
            <person name="Stursova M."/>
            <person name="Weitz H."/>
            <person name="Taylor A."/>
            <person name="Grigoriev I.V."/>
            <person name="Nagy L.G."/>
            <person name="Martin F."/>
            <person name="Kauserud H."/>
        </authorList>
    </citation>
    <scope>NUCLEOTIDE SEQUENCE</scope>
    <source>
        <strain evidence="2">9144</strain>
    </source>
</reference>
<keyword evidence="3" id="KW-1185">Reference proteome</keyword>
<dbReference type="AlphaFoldDB" id="A0AAD6XY30"/>
<dbReference type="Proteomes" id="UP001219525">
    <property type="component" value="Unassembled WGS sequence"/>
</dbReference>
<dbReference type="EMBL" id="JARJCW010000154">
    <property type="protein sequence ID" value="KAJ7190239.1"/>
    <property type="molecule type" value="Genomic_DNA"/>
</dbReference>
<evidence type="ECO:0000256" key="1">
    <source>
        <dbReference type="SAM" id="MobiDB-lite"/>
    </source>
</evidence>
<protein>
    <submittedName>
        <fullName evidence="2">Uncharacterized protein</fullName>
    </submittedName>
</protein>
<proteinExistence type="predicted"/>
<comment type="caution">
    <text evidence="2">The sequence shown here is derived from an EMBL/GenBank/DDBJ whole genome shotgun (WGS) entry which is preliminary data.</text>
</comment>
<sequence length="369" mass="40571">MSLLHTANLCKVHKSNLPHGRVCIFVTYTSVDAIRLGDRDISLTPLEAVVPEGSTDPARLHLCSFAKATQQALWDVLSLFQAEPNLLPLHLTEEQQAIPHLQRVAAMTGCRKDPYKDFNDFDMQHSCQSLVKLWRGSAAPDIVFILGAGPILASDSSKASKPSEASKSSNAGEATKSQPTPPFYRMSSSVLMLLLAIIDRSPPKGPVWHLCWDHKTAFEGAITFHLQSQIGQGFIFLPGMWIGQTYGADETTRSVIMSFLKVTLFHEIIHLTCTLVFSVQNALTQERQGAVWAQPQNADVLKEKKRGEAGLEAEVLAFGAPVSLYLDHASFLITVTMVHNTVIGVEDPKDPTIYDQVIRGCYHNPDGKA</sequence>
<evidence type="ECO:0000313" key="2">
    <source>
        <dbReference type="EMBL" id="KAJ7190239.1"/>
    </source>
</evidence>
<gene>
    <name evidence="2" type="ORF">GGX14DRAFT_606363</name>
</gene>
<feature type="region of interest" description="Disordered" evidence="1">
    <location>
        <begin position="154"/>
        <end position="181"/>
    </location>
</feature>
<accession>A0AAD6XY30</accession>
<name>A0AAD6XY30_9AGAR</name>
<evidence type="ECO:0000313" key="3">
    <source>
        <dbReference type="Proteomes" id="UP001219525"/>
    </source>
</evidence>